<keyword evidence="2" id="KW-0677">Repeat</keyword>
<dbReference type="PROSITE" id="PS50927">
    <property type="entry name" value="BULB_LECTIN"/>
    <property type="match status" value="1"/>
</dbReference>
<dbReference type="Gene3D" id="2.90.10.10">
    <property type="entry name" value="Bulb-type lectin domain"/>
    <property type="match status" value="1"/>
</dbReference>
<proteinExistence type="predicted"/>
<gene>
    <name evidence="7" type="ORF">SI8410_04004710</name>
</gene>
<dbReference type="InterPro" id="IPR035446">
    <property type="entry name" value="SLSG/EP1"/>
</dbReference>
<keyword evidence="3" id="KW-0465">Mannose-binding</keyword>
<feature type="chain" id="PRO_5029645957" evidence="4">
    <location>
        <begin position="27"/>
        <end position="429"/>
    </location>
</feature>
<keyword evidence="1" id="KW-0348">Hemagglutinin</keyword>
<dbReference type="PROSITE" id="PS50948">
    <property type="entry name" value="PAN"/>
    <property type="match status" value="1"/>
</dbReference>
<dbReference type="SUPFAM" id="SSF51110">
    <property type="entry name" value="alpha-D-mannose-specific plant lectins"/>
    <property type="match status" value="1"/>
</dbReference>
<evidence type="ECO:0000313" key="7">
    <source>
        <dbReference type="EMBL" id="CAA7394049.1"/>
    </source>
</evidence>
<evidence type="ECO:0000256" key="2">
    <source>
        <dbReference type="ARBA" id="ARBA00022737"/>
    </source>
</evidence>
<dbReference type="OrthoDB" id="1884773at2759"/>
<keyword evidence="3" id="KW-0430">Lectin</keyword>
<sequence>MAASLPRRVPILFLFIFLSFFAAVTAIDKVPVKDRFREVNQGEFSEHSSEYFADYRALVVYGNIFQLAFYNTTPNSFMLGIRMGVSRSESLRRWVWQANRNRPVRENATVSFGADGNLVLADADGTVVWSTGTANKGVVGITILDNGNMVLYDKKGRYLWQSFDYPTDTLLVGQSLPTRGAAKLVSRRSATDASPGIYSLTVESGGPVLYVDASPKPVVYYDISADLGRSDRTAGPITFKWYSPDKNASFELSFGLLRKVNKYDSIYSFLRLTPDGDLVIYTYDDRVDYKAWEKTFVLFNGDTELRSACYKVGRCAALGLCEREMCTGCPTAKGTLGWSDSCAPPKRGPCRPGASSSYYKVAAVEHFITVYRAAEGVVSVGECRRRCNADCSCLGFFYWEESSQCWLTPILSNLKKVANPRHVAYIKSS</sequence>
<dbReference type="PIRSF" id="PIRSF002686">
    <property type="entry name" value="SLG"/>
    <property type="match status" value="1"/>
</dbReference>
<evidence type="ECO:0000259" key="6">
    <source>
        <dbReference type="PROSITE" id="PS50948"/>
    </source>
</evidence>
<dbReference type="Pfam" id="PF01453">
    <property type="entry name" value="B_lectin"/>
    <property type="match status" value="1"/>
</dbReference>
<dbReference type="EMBL" id="LR746267">
    <property type="protein sequence ID" value="CAA7394049.1"/>
    <property type="molecule type" value="Genomic_DNA"/>
</dbReference>
<dbReference type="GO" id="GO:0005537">
    <property type="term" value="F:D-mannose binding"/>
    <property type="evidence" value="ECO:0007669"/>
    <property type="project" value="UniProtKB-KW"/>
</dbReference>
<dbReference type="PANTHER" id="PTHR32444:SF10">
    <property type="entry name" value="CURCULIN-LIKE (MANNOSE-BINDING) LECTIN FAMILY PROTEIN-RELATED"/>
    <property type="match status" value="1"/>
</dbReference>
<name>A0A7I8K8E7_SPIIN</name>
<dbReference type="InterPro" id="IPR036426">
    <property type="entry name" value="Bulb-type_lectin_dom_sf"/>
</dbReference>
<evidence type="ECO:0000313" key="8">
    <source>
        <dbReference type="Proteomes" id="UP000663760"/>
    </source>
</evidence>
<keyword evidence="4" id="KW-0732">Signal</keyword>
<dbReference type="SUPFAM" id="SSF57414">
    <property type="entry name" value="Hairpin loop containing domain-like"/>
    <property type="match status" value="1"/>
</dbReference>
<organism evidence="7 8">
    <name type="scientific">Spirodela intermedia</name>
    <name type="common">Intermediate duckweed</name>
    <dbReference type="NCBI Taxonomy" id="51605"/>
    <lineage>
        <taxon>Eukaryota</taxon>
        <taxon>Viridiplantae</taxon>
        <taxon>Streptophyta</taxon>
        <taxon>Embryophyta</taxon>
        <taxon>Tracheophyta</taxon>
        <taxon>Spermatophyta</taxon>
        <taxon>Magnoliopsida</taxon>
        <taxon>Liliopsida</taxon>
        <taxon>Araceae</taxon>
        <taxon>Lemnoideae</taxon>
        <taxon>Spirodela</taxon>
    </lineage>
</organism>
<feature type="domain" description="Apple" evidence="6">
    <location>
        <begin position="350"/>
        <end position="429"/>
    </location>
</feature>
<dbReference type="SMART" id="SM00108">
    <property type="entry name" value="B_lectin"/>
    <property type="match status" value="1"/>
</dbReference>
<dbReference type="GO" id="GO:0051707">
    <property type="term" value="P:response to other organism"/>
    <property type="evidence" value="ECO:0007669"/>
    <property type="project" value="UniProtKB-ARBA"/>
</dbReference>
<evidence type="ECO:0000259" key="5">
    <source>
        <dbReference type="PROSITE" id="PS50927"/>
    </source>
</evidence>
<dbReference type="Proteomes" id="UP000663760">
    <property type="component" value="Chromosome 4"/>
</dbReference>
<keyword evidence="8" id="KW-1185">Reference proteome</keyword>
<dbReference type="InterPro" id="IPR003609">
    <property type="entry name" value="Pan_app"/>
</dbReference>
<evidence type="ECO:0000256" key="4">
    <source>
        <dbReference type="SAM" id="SignalP"/>
    </source>
</evidence>
<feature type="domain" description="Bulb-type lectin" evidence="5">
    <location>
        <begin position="43"/>
        <end position="164"/>
    </location>
</feature>
<reference evidence="7" key="1">
    <citation type="submission" date="2020-02" db="EMBL/GenBank/DDBJ databases">
        <authorList>
            <person name="Scholz U."/>
            <person name="Mascher M."/>
            <person name="Fiebig A."/>
        </authorList>
    </citation>
    <scope>NUCLEOTIDE SEQUENCE</scope>
</reference>
<dbReference type="AlphaFoldDB" id="A0A7I8K8E7"/>
<accession>A0A7I8K8E7</accession>
<evidence type="ECO:0000256" key="3">
    <source>
        <dbReference type="ARBA" id="ARBA00023035"/>
    </source>
</evidence>
<dbReference type="PANTHER" id="PTHR32444">
    <property type="entry name" value="BULB-TYPE LECTIN DOMAIN-CONTAINING PROTEIN"/>
    <property type="match status" value="1"/>
</dbReference>
<dbReference type="CDD" id="cd00028">
    <property type="entry name" value="B_lectin"/>
    <property type="match status" value="1"/>
</dbReference>
<protein>
    <submittedName>
        <fullName evidence="7">Uncharacterized protein</fullName>
    </submittedName>
</protein>
<evidence type="ECO:0000256" key="1">
    <source>
        <dbReference type="ARBA" id="ARBA00022546"/>
    </source>
</evidence>
<dbReference type="InterPro" id="IPR001480">
    <property type="entry name" value="Bulb-type_lectin_dom"/>
</dbReference>
<feature type="signal peptide" evidence="4">
    <location>
        <begin position="1"/>
        <end position="26"/>
    </location>
</feature>